<dbReference type="NCBIfam" id="NF004501">
    <property type="entry name" value="PRK05846.1-5"/>
    <property type="match status" value="1"/>
</dbReference>
<feature type="transmembrane region" description="Helical" evidence="9">
    <location>
        <begin position="211"/>
        <end position="233"/>
    </location>
</feature>
<feature type="transmembrane region" description="Helical" evidence="9">
    <location>
        <begin position="115"/>
        <end position="131"/>
    </location>
</feature>
<reference evidence="12 13" key="1">
    <citation type="submission" date="2018-02" db="EMBL/GenBank/DDBJ databases">
        <title>Draft genome sequence of Ochrobactrum oryzae found in Brazil.</title>
        <authorList>
            <person name="Cerdeira L."/>
            <person name="Andrade F."/>
            <person name="Zacariotto T."/>
            <person name="Barbosa B."/>
            <person name="Santos S."/>
            <person name="Cassetari V."/>
            <person name="Lincopan N."/>
        </authorList>
    </citation>
    <scope>NUCLEOTIDE SEQUENCE [LARGE SCALE GENOMIC DNA]</scope>
    <source>
        <strain evidence="12 13">OA447</strain>
    </source>
</reference>
<dbReference type="GO" id="GO:0003954">
    <property type="term" value="F:NADH dehydrogenase activity"/>
    <property type="evidence" value="ECO:0007669"/>
    <property type="project" value="TreeGrafter"/>
</dbReference>
<dbReference type="Pfam" id="PF00361">
    <property type="entry name" value="Proton_antipo_M"/>
    <property type="match status" value="1"/>
</dbReference>
<evidence type="ECO:0000259" key="11">
    <source>
        <dbReference type="Pfam" id="PF01059"/>
    </source>
</evidence>
<comment type="similarity">
    <text evidence="2">Belongs to the complex I subunit 4 family.</text>
</comment>
<dbReference type="AlphaFoldDB" id="A0A2S7J523"/>
<comment type="subcellular location">
    <subcellularLocation>
        <location evidence="1">Endomembrane system</location>
        <topology evidence="1">Multi-pass membrane protein</topology>
    </subcellularLocation>
    <subcellularLocation>
        <location evidence="8">Membrane</location>
        <topology evidence="8">Multi-pass membrane protein</topology>
    </subcellularLocation>
</comment>
<evidence type="ECO:0000313" key="13">
    <source>
        <dbReference type="Proteomes" id="UP000238493"/>
    </source>
</evidence>
<feature type="transmembrane region" description="Helical" evidence="9">
    <location>
        <begin position="6"/>
        <end position="25"/>
    </location>
</feature>
<keyword evidence="13" id="KW-1185">Reference proteome</keyword>
<keyword evidence="3 8" id="KW-0812">Transmembrane</keyword>
<feature type="transmembrane region" description="Helical" evidence="9">
    <location>
        <begin position="37"/>
        <end position="57"/>
    </location>
</feature>
<feature type="transmembrane region" description="Helical" evidence="9">
    <location>
        <begin position="77"/>
        <end position="103"/>
    </location>
</feature>
<evidence type="ECO:0000256" key="3">
    <source>
        <dbReference type="ARBA" id="ARBA00022692"/>
    </source>
</evidence>
<evidence type="ECO:0000313" key="12">
    <source>
        <dbReference type="EMBL" id="PQA75361.1"/>
    </source>
</evidence>
<dbReference type="PRINTS" id="PR01437">
    <property type="entry name" value="NUOXDRDTASE4"/>
</dbReference>
<dbReference type="PANTHER" id="PTHR43507:SF1">
    <property type="entry name" value="NADH-UBIQUINONE OXIDOREDUCTASE CHAIN 4"/>
    <property type="match status" value="1"/>
</dbReference>
<evidence type="ECO:0000256" key="1">
    <source>
        <dbReference type="ARBA" id="ARBA00004127"/>
    </source>
</evidence>
<proteinExistence type="inferred from homology"/>
<feature type="transmembrane region" description="Helical" evidence="9">
    <location>
        <begin position="454"/>
        <end position="474"/>
    </location>
</feature>
<dbReference type="GO" id="GO:0016020">
    <property type="term" value="C:membrane"/>
    <property type="evidence" value="ECO:0007669"/>
    <property type="project" value="UniProtKB-SubCell"/>
</dbReference>
<evidence type="ECO:0000259" key="10">
    <source>
        <dbReference type="Pfam" id="PF00361"/>
    </source>
</evidence>
<dbReference type="EMBL" id="PTRC01000005">
    <property type="protein sequence ID" value="PQA75361.1"/>
    <property type="molecule type" value="Genomic_DNA"/>
</dbReference>
<feature type="transmembrane region" description="Helical" evidence="9">
    <location>
        <begin position="334"/>
        <end position="352"/>
    </location>
</feature>
<evidence type="ECO:0000256" key="5">
    <source>
        <dbReference type="ARBA" id="ARBA00022989"/>
    </source>
</evidence>
<name>A0A2S7J523_9HYPH</name>
<organism evidence="12 13">
    <name type="scientific">Brucella oryzae</name>
    <dbReference type="NCBI Taxonomy" id="335286"/>
    <lineage>
        <taxon>Bacteria</taxon>
        <taxon>Pseudomonadati</taxon>
        <taxon>Pseudomonadota</taxon>
        <taxon>Alphaproteobacteria</taxon>
        <taxon>Hyphomicrobiales</taxon>
        <taxon>Brucellaceae</taxon>
        <taxon>Brucella/Ochrobactrum group</taxon>
        <taxon>Brucella</taxon>
    </lineage>
</organism>
<dbReference type="Proteomes" id="UP000238493">
    <property type="component" value="Unassembled WGS sequence"/>
</dbReference>
<feature type="transmembrane region" description="Helical" evidence="9">
    <location>
        <begin position="373"/>
        <end position="394"/>
    </location>
</feature>
<evidence type="ECO:0000256" key="2">
    <source>
        <dbReference type="ARBA" id="ARBA00009025"/>
    </source>
</evidence>
<dbReference type="GO" id="GO:0042773">
    <property type="term" value="P:ATP synthesis coupled electron transport"/>
    <property type="evidence" value="ECO:0007669"/>
    <property type="project" value="InterPro"/>
</dbReference>
<protein>
    <submittedName>
        <fullName evidence="12">NADH-quinone oxidoreductase subunit M</fullName>
    </submittedName>
</protein>
<dbReference type="InterPro" id="IPR010227">
    <property type="entry name" value="NADH_Q_OxRdtase_chainM/4"/>
</dbReference>
<keyword evidence="4" id="KW-1278">Translocase</keyword>
<keyword evidence="6" id="KW-0520">NAD</keyword>
<keyword evidence="5 9" id="KW-1133">Transmembrane helix</keyword>
<accession>A0A2S7J523</accession>
<feature type="domain" description="NADH:ubiquinone oxidoreductase chain 4 N-terminal" evidence="11">
    <location>
        <begin position="72"/>
        <end position="127"/>
    </location>
</feature>
<evidence type="ECO:0000256" key="6">
    <source>
        <dbReference type="ARBA" id="ARBA00023027"/>
    </source>
</evidence>
<feature type="transmembrane region" description="Helical" evidence="9">
    <location>
        <begin position="137"/>
        <end position="157"/>
    </location>
</feature>
<feature type="transmembrane region" description="Helical" evidence="9">
    <location>
        <begin position="303"/>
        <end position="322"/>
    </location>
</feature>
<dbReference type="GO" id="GO:0015990">
    <property type="term" value="P:electron transport coupled proton transport"/>
    <property type="evidence" value="ECO:0007669"/>
    <property type="project" value="TreeGrafter"/>
</dbReference>
<feature type="transmembrane region" description="Helical" evidence="9">
    <location>
        <begin position="406"/>
        <end position="429"/>
    </location>
</feature>
<dbReference type="NCBIfam" id="NF004499">
    <property type="entry name" value="PRK05846.1-3"/>
    <property type="match status" value="1"/>
</dbReference>
<dbReference type="GO" id="GO:0008137">
    <property type="term" value="F:NADH dehydrogenase (ubiquinone) activity"/>
    <property type="evidence" value="ECO:0007669"/>
    <property type="project" value="InterPro"/>
</dbReference>
<dbReference type="InterPro" id="IPR001750">
    <property type="entry name" value="ND/Mrp_TM"/>
</dbReference>
<sequence length="502" mass="55229">MTDWPILSTVTFLPLVGALLILLIKDDSEASRRNIRNVALLTTIFVFILSLVVWAGFDNSNAGFQMVEQVDWMGGGISYHMGVDGISVLFVVLSAFLMPFCILASWVSVEKRVKEYMIAFLILETLMIGVFCALDLFLFYVFFEASLIPMFIIIGVWGGKRRVYASLKFFLYTLLGSVLMLIAIMAMYWQAGTMNIVELLKYDFPAGMQTWLWLAFFASFAVKMPMWPVHTWLPDAHVEAPTAGSVILAGILLKLGGYGFIRFSLPMFPLASADFAPFIFALSVIAIIYTSLVAMVQEDMKKLIAYSSVAHMAYVTMGIFAANEQGIQGAIFQMLSHGIVSAALFLCVGVIYDRMHTREIAAFGGLVNNMPKYAVAFLIFTMANVGLPGTSGFIGEFLTLFGVFRVNTWVALFATTGVILSAAYALWLYRQVVFGALTKESLKALLDLSPREKIILYPLVALTIFFGVYPTPVFNVTAGAVNALVQHYDAALAGTASAVLAQ</sequence>
<dbReference type="InterPro" id="IPR003918">
    <property type="entry name" value="NADH_UbQ_OxRdtase"/>
</dbReference>
<dbReference type="GO" id="GO:0048039">
    <property type="term" value="F:ubiquinone binding"/>
    <property type="evidence" value="ECO:0007669"/>
    <property type="project" value="TreeGrafter"/>
</dbReference>
<gene>
    <name evidence="12" type="ORF">C3731_01955</name>
</gene>
<dbReference type="OrthoDB" id="9768329at2"/>
<evidence type="ECO:0000256" key="8">
    <source>
        <dbReference type="RuleBase" id="RU000320"/>
    </source>
</evidence>
<dbReference type="RefSeq" id="WP_104754043.1">
    <property type="nucleotide sequence ID" value="NZ_JAGSIC010000013.1"/>
</dbReference>
<dbReference type="Pfam" id="PF01059">
    <property type="entry name" value="Oxidored_q5_N"/>
    <property type="match status" value="1"/>
</dbReference>
<dbReference type="InterPro" id="IPR000260">
    <property type="entry name" value="NADH4_N"/>
</dbReference>
<feature type="transmembrane region" description="Helical" evidence="9">
    <location>
        <begin position="245"/>
        <end position="263"/>
    </location>
</feature>
<dbReference type="GO" id="GO:0012505">
    <property type="term" value="C:endomembrane system"/>
    <property type="evidence" value="ECO:0007669"/>
    <property type="project" value="UniProtKB-SubCell"/>
</dbReference>
<feature type="transmembrane region" description="Helical" evidence="9">
    <location>
        <begin position="275"/>
        <end position="296"/>
    </location>
</feature>
<feature type="transmembrane region" description="Helical" evidence="9">
    <location>
        <begin position="169"/>
        <end position="191"/>
    </location>
</feature>
<feature type="domain" description="NADH:quinone oxidoreductase/Mrp antiporter transmembrane" evidence="10">
    <location>
        <begin position="133"/>
        <end position="419"/>
    </location>
</feature>
<evidence type="ECO:0000256" key="4">
    <source>
        <dbReference type="ARBA" id="ARBA00022967"/>
    </source>
</evidence>
<dbReference type="NCBIfam" id="TIGR01972">
    <property type="entry name" value="NDH_I_M"/>
    <property type="match status" value="1"/>
</dbReference>
<evidence type="ECO:0000256" key="7">
    <source>
        <dbReference type="ARBA" id="ARBA00023136"/>
    </source>
</evidence>
<comment type="caution">
    <text evidence="12">The sequence shown here is derived from an EMBL/GenBank/DDBJ whole genome shotgun (WGS) entry which is preliminary data.</text>
</comment>
<evidence type="ECO:0000256" key="9">
    <source>
        <dbReference type="SAM" id="Phobius"/>
    </source>
</evidence>
<keyword evidence="7 9" id="KW-0472">Membrane</keyword>
<dbReference type="PANTHER" id="PTHR43507">
    <property type="entry name" value="NADH-UBIQUINONE OXIDOREDUCTASE CHAIN 4"/>
    <property type="match status" value="1"/>
</dbReference>